<name>A1JS86_YERE8</name>
<sequence>MHSLGCYLSLRGSLMVKSMIGLLRKNQSFIQATRCYEGVNSDSQMPVLPSSCAVNILSSPVFPSLVSTSRNNSPCDIVSLRLLNRVSTLFAFSLAIIGCKGSQNLI</sequence>
<dbReference type="KEGG" id="yen:YE2479"/>
<dbReference type="EMBL" id="AM286415">
    <property type="protein sequence ID" value="CAL12522.1"/>
    <property type="molecule type" value="Genomic_DNA"/>
</dbReference>
<reference evidence="1 2" key="1">
    <citation type="journal article" date="2006" name="PLoS Genet.">
        <title>The complete genome sequence and comparative genome analysis of the high pathogenicity Yersinia enterocolitica strain 8081.</title>
        <authorList>
            <person name="Thomson N.R."/>
            <person name="Howard S."/>
            <person name="Wren B.W."/>
            <person name="Holden M.T.G."/>
            <person name="Crossman L."/>
            <person name="Challis G.L."/>
            <person name="Churcher C."/>
            <person name="Mungall K."/>
            <person name="Brooks K."/>
            <person name="Chillingworth T."/>
            <person name="Feltwell T."/>
            <person name="Abdellah Z."/>
            <person name="Hauser H."/>
            <person name="Jagels K."/>
            <person name="Maddison M."/>
            <person name="Moule S."/>
            <person name="Sanders M."/>
            <person name="Whitehead S."/>
            <person name="Quail M.A."/>
            <person name="Dougan G."/>
            <person name="Parkhill J."/>
            <person name="Prentice M.B."/>
        </authorList>
    </citation>
    <scope>NUCLEOTIDE SEQUENCE [LARGE SCALE GENOMIC DNA]</scope>
    <source>
        <strain evidence="2">NCTC 13174 / 8081</strain>
    </source>
</reference>
<dbReference type="AlphaFoldDB" id="A1JS86"/>
<evidence type="ECO:0000313" key="2">
    <source>
        <dbReference type="Proteomes" id="UP000000642"/>
    </source>
</evidence>
<gene>
    <name evidence="1" type="ordered locus">YE2479</name>
</gene>
<dbReference type="eggNOG" id="ENOG5031IIW">
    <property type="taxonomic scope" value="Bacteria"/>
</dbReference>
<dbReference type="HOGENOM" id="CLU_166949_0_0_6"/>
<accession>A1JS86</accession>
<protein>
    <submittedName>
        <fullName evidence="1">Uncharacterized protein</fullName>
    </submittedName>
</protein>
<dbReference type="Proteomes" id="UP000000642">
    <property type="component" value="Chromosome"/>
</dbReference>
<proteinExistence type="predicted"/>
<organism evidence="1 2">
    <name type="scientific">Yersinia enterocolitica serotype O:8 / biotype 1B (strain NCTC 13174 / 8081)</name>
    <dbReference type="NCBI Taxonomy" id="393305"/>
    <lineage>
        <taxon>Bacteria</taxon>
        <taxon>Pseudomonadati</taxon>
        <taxon>Pseudomonadota</taxon>
        <taxon>Gammaproteobacteria</taxon>
        <taxon>Enterobacterales</taxon>
        <taxon>Yersiniaceae</taxon>
        <taxon>Yersinia</taxon>
    </lineage>
</organism>
<evidence type="ECO:0000313" key="1">
    <source>
        <dbReference type="EMBL" id="CAL12522.1"/>
    </source>
</evidence>